<organism evidence="2 3">
    <name type="scientific">Photobacterium damselae subsp. damselae</name>
    <name type="common">Listonella damsela</name>
    <dbReference type="NCBI Taxonomy" id="85581"/>
    <lineage>
        <taxon>Bacteria</taxon>
        <taxon>Pseudomonadati</taxon>
        <taxon>Pseudomonadota</taxon>
        <taxon>Gammaproteobacteria</taxon>
        <taxon>Vibrionales</taxon>
        <taxon>Vibrionaceae</taxon>
        <taxon>Photobacterium</taxon>
    </lineage>
</organism>
<proteinExistence type="predicted"/>
<dbReference type="RefSeq" id="WP_106340380.1">
    <property type="nucleotide sequence ID" value="NZ_PVXI01000106.1"/>
</dbReference>
<gene>
    <name evidence="2" type="ORF">F6450_00945</name>
</gene>
<dbReference type="EMBL" id="VZUQ01000014">
    <property type="protein sequence ID" value="KAB1185690.1"/>
    <property type="molecule type" value="Genomic_DNA"/>
</dbReference>
<name>A0AAD3WYS2_PHODD</name>
<protein>
    <submittedName>
        <fullName evidence="2">Uncharacterized protein</fullName>
    </submittedName>
</protein>
<keyword evidence="1" id="KW-0812">Transmembrane</keyword>
<keyword evidence="1" id="KW-1133">Transmembrane helix</keyword>
<reference evidence="2 3" key="1">
    <citation type="submission" date="2019-09" db="EMBL/GenBank/DDBJ databases">
        <title>Photobacterium damselae subsp. damselae CDC-2227-81, a human clinical isolate.</title>
        <authorList>
            <person name="Osorio C.R."/>
        </authorList>
    </citation>
    <scope>NUCLEOTIDE SEQUENCE [LARGE SCALE GENOMIC DNA]</scope>
    <source>
        <strain evidence="2 3">CDC-2227-81</strain>
    </source>
</reference>
<comment type="caution">
    <text evidence="2">The sequence shown here is derived from an EMBL/GenBank/DDBJ whole genome shotgun (WGS) entry which is preliminary data.</text>
</comment>
<feature type="transmembrane region" description="Helical" evidence="1">
    <location>
        <begin position="45"/>
        <end position="64"/>
    </location>
</feature>
<dbReference type="AlphaFoldDB" id="A0AAD3WYS2"/>
<feature type="transmembrane region" description="Helical" evidence="1">
    <location>
        <begin position="85"/>
        <end position="107"/>
    </location>
</feature>
<keyword evidence="1" id="KW-0472">Membrane</keyword>
<evidence type="ECO:0000256" key="1">
    <source>
        <dbReference type="SAM" id="Phobius"/>
    </source>
</evidence>
<evidence type="ECO:0000313" key="3">
    <source>
        <dbReference type="Proteomes" id="UP000480943"/>
    </source>
</evidence>
<feature type="transmembrane region" description="Helical" evidence="1">
    <location>
        <begin position="127"/>
        <end position="153"/>
    </location>
</feature>
<accession>A0AAD3WYS2</accession>
<sequence length="164" mass="18675">MRKRKSKIFNFQGVTLEVKTAFLTMLVLPTFLVLTQLCFGHPGLMLMAILFTAIIMIGLAYFCRQKQKQFIDEAERSLAFRKLKSVNVISLLLFLLLISSVVFQVVLGVELNQYPPSFASIEKYVKFYTNLVYLLPNIINALTIALFVLQTLYPISILKSAKKS</sequence>
<dbReference type="Proteomes" id="UP000480943">
    <property type="component" value="Unassembled WGS sequence"/>
</dbReference>
<feature type="transmembrane region" description="Helical" evidence="1">
    <location>
        <begin position="21"/>
        <end position="39"/>
    </location>
</feature>
<evidence type="ECO:0000313" key="2">
    <source>
        <dbReference type="EMBL" id="KAB1185690.1"/>
    </source>
</evidence>